<dbReference type="InterPro" id="IPR044665">
    <property type="entry name" value="E_coli_cyclophilin_A-like"/>
</dbReference>
<protein>
    <recommendedName>
        <fullName evidence="1">peptidylprolyl isomerase</fullName>
        <ecNumber evidence="1">5.2.1.8</ecNumber>
    </recommendedName>
</protein>
<evidence type="ECO:0000256" key="4">
    <source>
        <dbReference type="ARBA" id="ARBA00023235"/>
    </source>
</evidence>
<dbReference type="InterPro" id="IPR029000">
    <property type="entry name" value="Cyclophilin-like_dom_sf"/>
</dbReference>
<keyword evidence="4" id="KW-0413">Isomerase</keyword>
<dbReference type="SUPFAM" id="SSF101112">
    <property type="entry name" value="Oxygen-evolving enhancer protein 3"/>
    <property type="match status" value="1"/>
</dbReference>
<name>A0AAW1Q704_9CHLO</name>
<dbReference type="Pfam" id="PF21329">
    <property type="entry name" value="CYP38_PsbQ-like"/>
    <property type="match status" value="1"/>
</dbReference>
<gene>
    <name evidence="6" type="ORF">WJX72_000720</name>
</gene>
<dbReference type="InterPro" id="IPR002130">
    <property type="entry name" value="Cyclophilin-type_PPIase_dom"/>
</dbReference>
<dbReference type="SUPFAM" id="SSF50891">
    <property type="entry name" value="Cyclophilin-like"/>
    <property type="match status" value="1"/>
</dbReference>
<evidence type="ECO:0000256" key="3">
    <source>
        <dbReference type="ARBA" id="ARBA00023110"/>
    </source>
</evidence>
<evidence type="ECO:0000313" key="7">
    <source>
        <dbReference type="Proteomes" id="UP001489004"/>
    </source>
</evidence>
<dbReference type="PROSITE" id="PS50072">
    <property type="entry name" value="CSA_PPIASE_2"/>
    <property type="match status" value="1"/>
</dbReference>
<keyword evidence="3" id="KW-0697">Rotamase</keyword>
<dbReference type="EC" id="5.2.1.8" evidence="1"/>
<dbReference type="Pfam" id="PF00160">
    <property type="entry name" value="Pro_isomerase"/>
    <property type="match status" value="1"/>
</dbReference>
<dbReference type="GO" id="GO:0003755">
    <property type="term" value="F:peptidyl-prolyl cis-trans isomerase activity"/>
    <property type="evidence" value="ECO:0007669"/>
    <property type="project" value="UniProtKB-KW"/>
</dbReference>
<comment type="caution">
    <text evidence="6">The sequence shown here is derived from an EMBL/GenBank/DDBJ whole genome shotgun (WGS) entry which is preliminary data.</text>
</comment>
<evidence type="ECO:0000259" key="5">
    <source>
        <dbReference type="PROSITE" id="PS50072"/>
    </source>
</evidence>
<evidence type="ECO:0000256" key="1">
    <source>
        <dbReference type="ARBA" id="ARBA00013194"/>
    </source>
</evidence>
<dbReference type="InterPro" id="IPR048563">
    <property type="entry name" value="CYP38_PsbQ-like"/>
</dbReference>
<evidence type="ECO:0000313" key="6">
    <source>
        <dbReference type="EMBL" id="KAK9816473.1"/>
    </source>
</evidence>
<proteinExistence type="predicted"/>
<keyword evidence="2" id="KW-0793">Thylakoid</keyword>
<feature type="domain" description="PPIase cyclophilin-type" evidence="5">
    <location>
        <begin position="241"/>
        <end position="430"/>
    </location>
</feature>
<dbReference type="CDD" id="cd01924">
    <property type="entry name" value="cyclophilin_TLP40_like"/>
    <property type="match status" value="1"/>
</dbReference>
<reference evidence="6 7" key="1">
    <citation type="journal article" date="2024" name="Nat. Commun.">
        <title>Phylogenomics reveals the evolutionary origins of lichenization in chlorophyte algae.</title>
        <authorList>
            <person name="Puginier C."/>
            <person name="Libourel C."/>
            <person name="Otte J."/>
            <person name="Skaloud P."/>
            <person name="Haon M."/>
            <person name="Grisel S."/>
            <person name="Petersen M."/>
            <person name="Berrin J.G."/>
            <person name="Delaux P.M."/>
            <person name="Dal Grande F."/>
            <person name="Keller J."/>
        </authorList>
    </citation>
    <scope>NUCLEOTIDE SEQUENCE [LARGE SCALE GENOMIC DNA]</scope>
    <source>
        <strain evidence="6 7">SAG 2043</strain>
    </source>
</reference>
<keyword evidence="7" id="KW-1185">Reference proteome</keyword>
<dbReference type="InterPro" id="IPR023222">
    <property type="entry name" value="PsbQ-like_dom_sf"/>
</dbReference>
<dbReference type="EMBL" id="JALJOR010000005">
    <property type="protein sequence ID" value="KAK9816473.1"/>
    <property type="molecule type" value="Genomic_DNA"/>
</dbReference>
<accession>A0AAW1Q704</accession>
<dbReference type="Proteomes" id="UP001489004">
    <property type="component" value="Unassembled WGS sequence"/>
</dbReference>
<evidence type="ECO:0000256" key="2">
    <source>
        <dbReference type="ARBA" id="ARBA00023078"/>
    </source>
</evidence>
<dbReference type="AlphaFoldDB" id="A0AAW1Q704"/>
<dbReference type="PANTHER" id="PTHR43246">
    <property type="entry name" value="PEPTIDYL-PROLYL CIS-TRANS ISOMERASE CYP38, CHLOROPLASTIC"/>
    <property type="match status" value="1"/>
</dbReference>
<sequence>MATSIAGCSTSLRAPSRVCSLHTRKQPRLCTARPVTCRADGDREHYHQAHTLADMLRNCAIGLAAAASVALPATFAPPEVMPTAQAGLLNADPVKNARALLRNALPIQNKPVRTIQVELESISEALRIPGSKSLGPIAKSVRKAENTLGKERQRIVEAFAPDKKEAGMAALANLDRSFAEFDKIIESGDKQEVPIKQQEVLGYVGQVEEAMVKGFPFTVPSQYANLPQLKGRATIDMKIRLKETRLNGVTGGTMKIVVDGYNAPVTAGNFVDLVQRQFYDGMEIQRADGFVVQTGDPDGDAEGFVDPKTGEIRRIPFEIMVQGDKEPVYEENLEDSGRFNEQPVLPFNAYGTLALARAEFDTNSGSSQVFFLLKESELTPTGSNLLDGRYAVFGYVTEGQDLLQEMQVGDLIESAKVVDGLEYLQEPASA</sequence>
<organism evidence="6 7">
    <name type="scientific">[Myrmecia] bisecta</name>
    <dbReference type="NCBI Taxonomy" id="41462"/>
    <lineage>
        <taxon>Eukaryota</taxon>
        <taxon>Viridiplantae</taxon>
        <taxon>Chlorophyta</taxon>
        <taxon>core chlorophytes</taxon>
        <taxon>Trebouxiophyceae</taxon>
        <taxon>Trebouxiales</taxon>
        <taxon>Trebouxiaceae</taxon>
        <taxon>Myrmecia</taxon>
    </lineage>
</organism>
<dbReference type="Gene3D" id="1.20.120.290">
    <property type="entry name" value="Oxygen-evolving enhancer protein 3 (PsbQ), four-helix up-down bundle"/>
    <property type="match status" value="1"/>
</dbReference>
<dbReference type="Gene3D" id="2.40.100.10">
    <property type="entry name" value="Cyclophilin-like"/>
    <property type="match status" value="1"/>
</dbReference>